<reference evidence="2 3" key="1">
    <citation type="submission" date="2021-06" db="EMBL/GenBank/DDBJ databases">
        <authorList>
            <person name="Kallberg Y."/>
            <person name="Tangrot J."/>
            <person name="Rosling A."/>
        </authorList>
    </citation>
    <scope>NUCLEOTIDE SEQUENCE [LARGE SCALE GENOMIC DNA]</scope>
    <source>
        <strain evidence="2 3">120-4 pot B 10/14</strain>
    </source>
</reference>
<sequence>MHRQVVNGKGIWNFKGLEDPFGEIMKFRMKNNDSKNEWAEKKESANERIGKRTLAQYSNGPEREYVPDNRMVNGEDPKDYSRKNDHSNDDDKGIIACEMNNSRGEKDNDGV</sequence>
<feature type="non-terminal residue" evidence="2">
    <location>
        <position position="111"/>
    </location>
</feature>
<accession>A0ABN7VAK6</accession>
<organism evidence="2 3">
    <name type="scientific">Gigaspora margarita</name>
    <dbReference type="NCBI Taxonomy" id="4874"/>
    <lineage>
        <taxon>Eukaryota</taxon>
        <taxon>Fungi</taxon>
        <taxon>Fungi incertae sedis</taxon>
        <taxon>Mucoromycota</taxon>
        <taxon>Glomeromycotina</taxon>
        <taxon>Glomeromycetes</taxon>
        <taxon>Diversisporales</taxon>
        <taxon>Gigasporaceae</taxon>
        <taxon>Gigaspora</taxon>
    </lineage>
</organism>
<dbReference type="EMBL" id="CAJVQB010011788">
    <property type="protein sequence ID" value="CAG8750444.1"/>
    <property type="molecule type" value="Genomic_DNA"/>
</dbReference>
<comment type="caution">
    <text evidence="2">The sequence shown here is derived from an EMBL/GenBank/DDBJ whole genome shotgun (WGS) entry which is preliminary data.</text>
</comment>
<feature type="region of interest" description="Disordered" evidence="1">
    <location>
        <begin position="56"/>
        <end position="111"/>
    </location>
</feature>
<evidence type="ECO:0000313" key="2">
    <source>
        <dbReference type="EMBL" id="CAG8750444.1"/>
    </source>
</evidence>
<dbReference type="Proteomes" id="UP000789901">
    <property type="component" value="Unassembled WGS sequence"/>
</dbReference>
<keyword evidence="3" id="KW-1185">Reference proteome</keyword>
<name>A0ABN7VAK6_GIGMA</name>
<protein>
    <submittedName>
        <fullName evidence="2">10910_t:CDS:1</fullName>
    </submittedName>
</protein>
<gene>
    <name evidence="2" type="ORF">GMARGA_LOCUS16326</name>
</gene>
<proteinExistence type="predicted"/>
<evidence type="ECO:0000256" key="1">
    <source>
        <dbReference type="SAM" id="MobiDB-lite"/>
    </source>
</evidence>
<feature type="compositionally biased region" description="Basic and acidic residues" evidence="1">
    <location>
        <begin position="61"/>
        <end position="93"/>
    </location>
</feature>
<evidence type="ECO:0000313" key="3">
    <source>
        <dbReference type="Proteomes" id="UP000789901"/>
    </source>
</evidence>